<comment type="caution">
    <text evidence="1">The sequence shown here is derived from an EMBL/GenBank/DDBJ whole genome shotgun (WGS) entry which is preliminary data.</text>
</comment>
<dbReference type="Proteomes" id="UP000798602">
    <property type="component" value="Unassembled WGS sequence"/>
</dbReference>
<dbReference type="GO" id="GO:0003677">
    <property type="term" value="F:DNA binding"/>
    <property type="evidence" value="ECO:0007669"/>
    <property type="project" value="UniProtKB-KW"/>
</dbReference>
<evidence type="ECO:0000313" key="1">
    <source>
        <dbReference type="EMBL" id="NBL64636.1"/>
    </source>
</evidence>
<proteinExistence type="predicted"/>
<dbReference type="Pfam" id="PF04237">
    <property type="entry name" value="YjbR"/>
    <property type="match status" value="1"/>
</dbReference>
<dbReference type="InterPro" id="IPR058532">
    <property type="entry name" value="YjbR/MT2646/Rv2570-like"/>
</dbReference>
<dbReference type="PANTHER" id="PTHR35145">
    <property type="entry name" value="CYTOPLASMIC PROTEIN-RELATED"/>
    <property type="match status" value="1"/>
</dbReference>
<dbReference type="EMBL" id="JAABLM010000005">
    <property type="protein sequence ID" value="NBL64636.1"/>
    <property type="molecule type" value="Genomic_DNA"/>
</dbReference>
<dbReference type="Gene3D" id="3.90.1150.30">
    <property type="match status" value="1"/>
</dbReference>
<keyword evidence="2" id="KW-1185">Reference proteome</keyword>
<gene>
    <name evidence="1" type="ORF">GV828_05405</name>
</gene>
<dbReference type="InterPro" id="IPR038056">
    <property type="entry name" value="YjbR-like_sf"/>
</dbReference>
<organism evidence="1 2">
    <name type="scientific">Flavobacterium ichthyis</name>
    <dbReference type="NCBI Taxonomy" id="2698827"/>
    <lineage>
        <taxon>Bacteria</taxon>
        <taxon>Pseudomonadati</taxon>
        <taxon>Bacteroidota</taxon>
        <taxon>Flavobacteriia</taxon>
        <taxon>Flavobacteriales</taxon>
        <taxon>Flavobacteriaceae</taxon>
        <taxon>Flavobacterium</taxon>
    </lineage>
</organism>
<dbReference type="SUPFAM" id="SSF142906">
    <property type="entry name" value="YjbR-like"/>
    <property type="match status" value="1"/>
</dbReference>
<dbReference type="PANTHER" id="PTHR35145:SF1">
    <property type="entry name" value="CYTOPLASMIC PROTEIN"/>
    <property type="match status" value="1"/>
</dbReference>
<evidence type="ECO:0000313" key="2">
    <source>
        <dbReference type="Proteomes" id="UP000798602"/>
    </source>
</evidence>
<reference evidence="2" key="1">
    <citation type="submission" date="2020-01" db="EMBL/GenBank/DDBJ databases">
        <title>Sphingomonas sp. strain CSW-10.</title>
        <authorList>
            <person name="Chen W.-M."/>
        </authorList>
    </citation>
    <scope>NUCLEOTIDE SEQUENCE [LARGE SCALE GENOMIC DNA]</scope>
    <source>
        <strain evidence="2">NST-5</strain>
    </source>
</reference>
<sequence>MNIQQYFEFCLSKKAVTEHFPFDEDTLVFKVGGKMFALSSLSQWEKGTPSINLKCDPERAEELRAEFNDIQPGYHMSKIHWNTVALHGDVSDKMVRELIDHSYDLVFKSLTKKLQNEINLGDSII</sequence>
<name>A0ABW9Z7F9_9FLAO</name>
<dbReference type="RefSeq" id="WP_166536462.1">
    <property type="nucleotide sequence ID" value="NZ_JAABLM010000005.1"/>
</dbReference>
<protein>
    <submittedName>
        <fullName evidence="1">MmcQ/YjbR family DNA-binding protein</fullName>
    </submittedName>
</protein>
<keyword evidence="1" id="KW-0238">DNA-binding</keyword>
<dbReference type="InterPro" id="IPR007351">
    <property type="entry name" value="YjbR"/>
</dbReference>
<accession>A0ABW9Z7F9</accession>